<accession>A0A392URY0</accession>
<feature type="non-terminal residue" evidence="1">
    <location>
        <position position="29"/>
    </location>
</feature>
<sequence>MALVEENEAKRNDAWFLDSGCSNHMCGDK</sequence>
<evidence type="ECO:0000313" key="2">
    <source>
        <dbReference type="Proteomes" id="UP000265520"/>
    </source>
</evidence>
<dbReference type="Proteomes" id="UP000265520">
    <property type="component" value="Unassembled WGS sequence"/>
</dbReference>
<keyword evidence="2" id="KW-1185">Reference proteome</keyword>
<comment type="caution">
    <text evidence="1">The sequence shown here is derived from an EMBL/GenBank/DDBJ whole genome shotgun (WGS) entry which is preliminary data.</text>
</comment>
<dbReference type="EMBL" id="LXQA010880849">
    <property type="protein sequence ID" value="MCI75354.1"/>
    <property type="molecule type" value="Genomic_DNA"/>
</dbReference>
<evidence type="ECO:0000313" key="1">
    <source>
        <dbReference type="EMBL" id="MCI75354.1"/>
    </source>
</evidence>
<organism evidence="1 2">
    <name type="scientific">Trifolium medium</name>
    <dbReference type="NCBI Taxonomy" id="97028"/>
    <lineage>
        <taxon>Eukaryota</taxon>
        <taxon>Viridiplantae</taxon>
        <taxon>Streptophyta</taxon>
        <taxon>Embryophyta</taxon>
        <taxon>Tracheophyta</taxon>
        <taxon>Spermatophyta</taxon>
        <taxon>Magnoliopsida</taxon>
        <taxon>eudicotyledons</taxon>
        <taxon>Gunneridae</taxon>
        <taxon>Pentapetalae</taxon>
        <taxon>rosids</taxon>
        <taxon>fabids</taxon>
        <taxon>Fabales</taxon>
        <taxon>Fabaceae</taxon>
        <taxon>Papilionoideae</taxon>
        <taxon>50 kb inversion clade</taxon>
        <taxon>NPAAA clade</taxon>
        <taxon>Hologalegina</taxon>
        <taxon>IRL clade</taxon>
        <taxon>Trifolieae</taxon>
        <taxon>Trifolium</taxon>
    </lineage>
</organism>
<name>A0A392URY0_9FABA</name>
<protein>
    <submittedName>
        <fullName evidence="1">Retrovirus-related pol polyprotein</fullName>
    </submittedName>
</protein>
<proteinExistence type="predicted"/>
<reference evidence="1 2" key="1">
    <citation type="journal article" date="2018" name="Front. Plant Sci.">
        <title>Red Clover (Trifolium pratense) and Zigzag Clover (T. medium) - A Picture of Genomic Similarities and Differences.</title>
        <authorList>
            <person name="Dluhosova J."/>
            <person name="Istvanek J."/>
            <person name="Nedelnik J."/>
            <person name="Repkova J."/>
        </authorList>
    </citation>
    <scope>NUCLEOTIDE SEQUENCE [LARGE SCALE GENOMIC DNA]</scope>
    <source>
        <strain evidence="2">cv. 10/8</strain>
        <tissue evidence="1">Leaf</tissue>
    </source>
</reference>
<dbReference type="AlphaFoldDB" id="A0A392URY0"/>